<evidence type="ECO:0000256" key="8">
    <source>
        <dbReference type="RuleBase" id="RU362079"/>
    </source>
</evidence>
<evidence type="ECO:0000313" key="12">
    <source>
        <dbReference type="Proteomes" id="UP000004245"/>
    </source>
</evidence>
<dbReference type="STRING" id="43767.A6I91_23125"/>
<dbReference type="GO" id="GO:0005737">
    <property type="term" value="C:cytoplasm"/>
    <property type="evidence" value="ECO:0007669"/>
    <property type="project" value="TreeGrafter"/>
</dbReference>
<dbReference type="GO" id="GO:0004150">
    <property type="term" value="F:dihydroneopterin aldolase activity"/>
    <property type="evidence" value="ECO:0007669"/>
    <property type="project" value="UniProtKB-UniRule"/>
</dbReference>
<dbReference type="SMART" id="SM00905">
    <property type="entry name" value="FolB"/>
    <property type="match status" value="1"/>
</dbReference>
<organism evidence="11 12">
    <name type="scientific">Prescottella equi ATCC 33707</name>
    <dbReference type="NCBI Taxonomy" id="525370"/>
    <lineage>
        <taxon>Bacteria</taxon>
        <taxon>Bacillati</taxon>
        <taxon>Actinomycetota</taxon>
        <taxon>Actinomycetes</taxon>
        <taxon>Mycobacteriales</taxon>
        <taxon>Nocardiaceae</taxon>
        <taxon>Prescottella</taxon>
    </lineage>
</organism>
<dbReference type="EMBL" id="ADNW02000010">
    <property type="protein sequence ID" value="EGD24305.1"/>
    <property type="molecule type" value="Genomic_DNA"/>
</dbReference>
<comment type="catalytic activity">
    <reaction evidence="1 8">
        <text>7,8-dihydroneopterin = 6-hydroxymethyl-7,8-dihydropterin + glycolaldehyde</text>
        <dbReference type="Rhea" id="RHEA:10540"/>
        <dbReference type="ChEBI" id="CHEBI:17001"/>
        <dbReference type="ChEBI" id="CHEBI:17071"/>
        <dbReference type="ChEBI" id="CHEBI:44841"/>
        <dbReference type="EC" id="4.1.2.25"/>
    </reaction>
</comment>
<name>E9T1Q0_RHOHA</name>
<keyword evidence="5 8" id="KW-0456">Lyase</keyword>
<dbReference type="HOGENOM" id="CLU_112632_1_1_11"/>
<dbReference type="InterPro" id="IPR043133">
    <property type="entry name" value="GTP-CH-I_C/QueF"/>
</dbReference>
<dbReference type="GO" id="GO:0046654">
    <property type="term" value="P:tetrahydrofolate biosynthetic process"/>
    <property type="evidence" value="ECO:0007669"/>
    <property type="project" value="UniProtKB-UniRule"/>
</dbReference>
<dbReference type="NCBIfam" id="TIGR00525">
    <property type="entry name" value="folB"/>
    <property type="match status" value="1"/>
</dbReference>
<dbReference type="FunFam" id="3.30.1130.10:FF:000003">
    <property type="entry name" value="7,8-dihydroneopterin aldolase"/>
    <property type="match status" value="1"/>
</dbReference>
<evidence type="ECO:0000256" key="9">
    <source>
        <dbReference type="SAM" id="MobiDB-lite"/>
    </source>
</evidence>
<evidence type="ECO:0000256" key="7">
    <source>
        <dbReference type="ARBA" id="ARBA00052077"/>
    </source>
</evidence>
<dbReference type="EC" id="4.1.2.25" evidence="8"/>
<comment type="caution">
    <text evidence="11">The sequence shown here is derived from an EMBL/GenBank/DDBJ whole genome shotgun (WGS) entry which is preliminary data.</text>
</comment>
<dbReference type="SUPFAM" id="SSF55620">
    <property type="entry name" value="Tetrahydrobiopterin biosynthesis enzymes-like"/>
    <property type="match status" value="1"/>
</dbReference>
<dbReference type="NCBIfam" id="TIGR00526">
    <property type="entry name" value="folB_dom"/>
    <property type="match status" value="1"/>
</dbReference>
<dbReference type="InterPro" id="IPR006157">
    <property type="entry name" value="FolB_dom"/>
</dbReference>
<proteinExistence type="inferred from homology"/>
<accession>E9T1Q0</accession>
<evidence type="ECO:0000256" key="6">
    <source>
        <dbReference type="ARBA" id="ARBA00032903"/>
    </source>
</evidence>
<dbReference type="InterPro" id="IPR006156">
    <property type="entry name" value="Dihydroneopterin_aldolase"/>
</dbReference>
<evidence type="ECO:0000313" key="11">
    <source>
        <dbReference type="EMBL" id="EGD24305.1"/>
    </source>
</evidence>
<dbReference type="Pfam" id="PF02152">
    <property type="entry name" value="FolB"/>
    <property type="match status" value="1"/>
</dbReference>
<protein>
    <recommendedName>
        <fullName evidence="6 8">7,8-dihydroneopterin aldolase</fullName>
        <ecNumber evidence="8">4.1.2.25</ecNumber>
    </recommendedName>
</protein>
<sequence length="145" mass="15454">MCQEVAVSGGGSGPDVPEVSGDRIELRGLKVRGNHGVFDHEKRDGQDFYVDVTLWMDLAPAAASDDLQDTFDYGDLAQRAAAIVGGPARDLIETVAAEIAEDVMRDDRVRGVEVVLHKPSAPIPLTFADVAVVATRSRAGAGIRR</sequence>
<dbReference type="Gene3D" id="3.30.1130.10">
    <property type="match status" value="1"/>
</dbReference>
<comment type="similarity">
    <text evidence="3 8">Belongs to the DHNA family.</text>
</comment>
<gene>
    <name evidence="11" type="primary">folB</name>
    <name evidence="11" type="ORF">HMPREF0724_12513</name>
</gene>
<evidence type="ECO:0000256" key="2">
    <source>
        <dbReference type="ARBA" id="ARBA00005013"/>
    </source>
</evidence>
<evidence type="ECO:0000256" key="3">
    <source>
        <dbReference type="ARBA" id="ARBA00005708"/>
    </source>
</evidence>
<dbReference type="GO" id="GO:0046656">
    <property type="term" value="P:folic acid biosynthetic process"/>
    <property type="evidence" value="ECO:0007669"/>
    <property type="project" value="UniProtKB-UniRule"/>
</dbReference>
<comment type="catalytic activity">
    <reaction evidence="7">
        <text>7,8-dihydroneopterin + O2 = 7,8-dihydroxanthopterin + glycolaldehyde + formate + H(+)</text>
        <dbReference type="Rhea" id="RHEA:45332"/>
        <dbReference type="ChEBI" id="CHEBI:15378"/>
        <dbReference type="ChEBI" id="CHEBI:15379"/>
        <dbReference type="ChEBI" id="CHEBI:15740"/>
        <dbReference type="ChEBI" id="CHEBI:17001"/>
        <dbReference type="ChEBI" id="CHEBI:17071"/>
        <dbReference type="ChEBI" id="CHEBI:85130"/>
        <dbReference type="EC" id="1.13.11.81"/>
    </reaction>
</comment>
<dbReference type="UniPathway" id="UPA00077">
    <property type="reaction ID" value="UER00154"/>
</dbReference>
<feature type="domain" description="Dihydroneopterin aldolase/epimerase" evidence="10">
    <location>
        <begin position="24"/>
        <end position="136"/>
    </location>
</feature>
<dbReference type="PANTHER" id="PTHR42844">
    <property type="entry name" value="DIHYDRONEOPTERIN ALDOLASE 1-RELATED"/>
    <property type="match status" value="1"/>
</dbReference>
<dbReference type="AlphaFoldDB" id="E9T1Q0"/>
<dbReference type="PANTHER" id="PTHR42844:SF1">
    <property type="entry name" value="DIHYDRONEOPTERIN ALDOLASE 1-RELATED"/>
    <property type="match status" value="1"/>
</dbReference>
<dbReference type="CDD" id="cd00534">
    <property type="entry name" value="DHNA_DHNTPE"/>
    <property type="match status" value="1"/>
</dbReference>
<evidence type="ECO:0000256" key="5">
    <source>
        <dbReference type="ARBA" id="ARBA00023239"/>
    </source>
</evidence>
<reference evidence="11" key="1">
    <citation type="submission" date="2011-01" db="EMBL/GenBank/DDBJ databases">
        <authorList>
            <person name="Muzny D."/>
            <person name="Qin X."/>
            <person name="Buhay C."/>
            <person name="Dugan-Rocha S."/>
            <person name="Ding Y."/>
            <person name="Chen G."/>
            <person name="Hawes A."/>
            <person name="Holder M."/>
            <person name="Jhangiani S."/>
            <person name="Johnson A."/>
            <person name="Khan Z."/>
            <person name="Li Z."/>
            <person name="Liu W."/>
            <person name="Liu X."/>
            <person name="Perez L."/>
            <person name="Shen H."/>
            <person name="Wang Q."/>
            <person name="Watt J."/>
            <person name="Xi L."/>
            <person name="Xin Y."/>
            <person name="Zhou J."/>
            <person name="Deng J."/>
            <person name="Jiang H."/>
            <person name="Liu Y."/>
            <person name="Qu J."/>
            <person name="Song X.-Z."/>
            <person name="Zhang L."/>
            <person name="Villasana D."/>
            <person name="Johnson A."/>
            <person name="Liu J."/>
            <person name="Liyanage D."/>
            <person name="Lorensuhewa L."/>
            <person name="Robinson T."/>
            <person name="Song A."/>
            <person name="Song B.-B."/>
            <person name="Dinh H."/>
            <person name="Thornton R."/>
            <person name="Coyle M."/>
            <person name="Francisco L."/>
            <person name="Jackson L."/>
            <person name="Javaid M."/>
            <person name="Korchina V."/>
            <person name="Kovar C."/>
            <person name="Mata R."/>
            <person name="Mathew T."/>
            <person name="Ngo R."/>
            <person name="Nguyen L."/>
            <person name="Nguyen N."/>
            <person name="Okwuonu G."/>
            <person name="Ongeri F."/>
            <person name="Pham C."/>
            <person name="Simmons D."/>
            <person name="Wilczek-Boney K."/>
            <person name="Hale W."/>
            <person name="Jakkamsetti A."/>
            <person name="Pham P."/>
            <person name="Ruth R."/>
            <person name="San Lucas F."/>
            <person name="Warren J."/>
            <person name="Zhang J."/>
            <person name="Zhao Z."/>
            <person name="Zhou C."/>
            <person name="Zhu D."/>
            <person name="Lee S."/>
            <person name="Bess C."/>
            <person name="Blankenburg K."/>
            <person name="Forbes L."/>
            <person name="Fu Q."/>
            <person name="Gubbala S."/>
            <person name="Hirani K."/>
            <person name="Jayaseelan J.C."/>
            <person name="Lara F."/>
            <person name="Munidasa M."/>
            <person name="Palculict T."/>
            <person name="Patil S."/>
            <person name="Pu L.-L."/>
            <person name="Saada N."/>
            <person name="Tang L."/>
            <person name="Weissenberger G."/>
            <person name="Zhu Y."/>
            <person name="Hemphill L."/>
            <person name="Shang Y."/>
            <person name="Youmans B."/>
            <person name="Ayvaz T."/>
            <person name="Ross M."/>
            <person name="Santibanez J."/>
            <person name="Aqrawi P."/>
            <person name="Gross S."/>
            <person name="Joshi V."/>
            <person name="Fowler G."/>
            <person name="Nazareth L."/>
            <person name="Reid J."/>
            <person name="Worley K."/>
            <person name="Petrosino J."/>
            <person name="Highlander S."/>
            <person name="Gibbs R."/>
        </authorList>
    </citation>
    <scope>NUCLEOTIDE SEQUENCE [LARGE SCALE GENOMIC DNA]</scope>
    <source>
        <strain evidence="11">ATCC 33707</strain>
    </source>
</reference>
<evidence type="ECO:0000256" key="4">
    <source>
        <dbReference type="ARBA" id="ARBA00022909"/>
    </source>
</evidence>
<comment type="pathway">
    <text evidence="2 8">Cofactor biosynthesis; tetrahydrofolate biosynthesis; 2-amino-4-hydroxy-6-hydroxymethyl-7,8-dihydropteridine diphosphate from 7,8-dihydroneopterin triphosphate: step 3/4.</text>
</comment>
<feature type="region of interest" description="Disordered" evidence="9">
    <location>
        <begin position="1"/>
        <end position="20"/>
    </location>
</feature>
<dbReference type="Proteomes" id="UP000004245">
    <property type="component" value="Unassembled WGS sequence"/>
</dbReference>
<evidence type="ECO:0000259" key="10">
    <source>
        <dbReference type="SMART" id="SM00905"/>
    </source>
</evidence>
<keyword evidence="12" id="KW-1185">Reference proteome</keyword>
<evidence type="ECO:0000256" key="1">
    <source>
        <dbReference type="ARBA" id="ARBA00001353"/>
    </source>
</evidence>
<keyword evidence="4 8" id="KW-0289">Folate biosynthesis</keyword>
<comment type="function">
    <text evidence="8">Catalyzes the conversion of 7,8-dihydroneopterin to 6-hydroxymethyl-7,8-dihydropterin.</text>
</comment>